<dbReference type="InterPro" id="IPR050121">
    <property type="entry name" value="Cytochrome_P450_monoxygenase"/>
</dbReference>
<dbReference type="InterPro" id="IPR001128">
    <property type="entry name" value="Cyt_P450"/>
</dbReference>
<keyword evidence="6 7" id="KW-0349">Heme</keyword>
<proteinExistence type="inferred from homology"/>
<sequence length="565" mass="64479">MIGVIFLSLIGIWLISNFYSLLRNYQAARRAGIPIFVVPWNMYNPLWMIPSVPLQPYLQKYLPSSWYEHINVATYGFEFRNARNSLHDKYGDAIILVTSGPMELSTSDPELAAEVLKRLKEFPPTKQTGVIMNIFGPSILTSEGENWARQRKLIAPNINEKISALVFGESISQARQMSESYMNDSNGVTNTTMQGMKAIAMNVLGLAGFGIQMPWKSGENEQPAYGHRLTYMEATKIVVENLVAAAVFPARMLLLPIFPPAWQMIGHAKNEFPIHTRRMLEQERIVQASGKETRSNLMSKMVEMEDKKTNSDSKTTFKNQSLSQEEIEGNLFVFTSAGFDTSANTMAYALAQMATHPQWQDWLYEEIHAVLGNKSIDKLEYNEIFPRLPRCLALLFETMRLFPPLTHISKQAHEEGDVTVTTPSNRTYIIPRKSIVYVNTVAIHRDPKIWGMDPHTFNPARWLIDPLSPPGTSTITNVRTMPRGTFLPWSMGPRVCPGMKFSQVEFVGVFMTIFAEYRVEPVKLWDGENEKDITERFEKVMMDSAPIMTLQMTRNQDLKVRWVRR</sequence>
<dbReference type="AlphaFoldDB" id="A0A0D2A994"/>
<dbReference type="GeneID" id="27321000"/>
<gene>
    <name evidence="8" type="ORF">PV10_03155</name>
</gene>
<dbReference type="GO" id="GO:0016705">
    <property type="term" value="F:oxidoreductase activity, acting on paired donors, with incorporation or reduction of molecular oxygen"/>
    <property type="evidence" value="ECO:0007669"/>
    <property type="project" value="InterPro"/>
</dbReference>
<dbReference type="PROSITE" id="PS00086">
    <property type="entry name" value="CYTOCHROME_P450"/>
    <property type="match status" value="1"/>
</dbReference>
<dbReference type="HOGENOM" id="CLU_001570_25_2_1"/>
<dbReference type="InterPro" id="IPR017972">
    <property type="entry name" value="Cyt_P450_CS"/>
</dbReference>
<dbReference type="PRINTS" id="PR00463">
    <property type="entry name" value="EP450I"/>
</dbReference>
<comment type="cofactor">
    <cofactor evidence="1 6">
        <name>heme</name>
        <dbReference type="ChEBI" id="CHEBI:30413"/>
    </cofactor>
</comment>
<dbReference type="Pfam" id="PF00067">
    <property type="entry name" value="p450"/>
    <property type="match status" value="1"/>
</dbReference>
<evidence type="ECO:0008006" key="10">
    <source>
        <dbReference type="Google" id="ProtNLM"/>
    </source>
</evidence>
<dbReference type="RefSeq" id="XP_016227082.1">
    <property type="nucleotide sequence ID" value="XM_016367564.1"/>
</dbReference>
<keyword evidence="4 7" id="KW-0560">Oxidoreductase</keyword>
<feature type="binding site" description="axial binding residue" evidence="6">
    <location>
        <position position="496"/>
    </location>
    <ligand>
        <name>heme</name>
        <dbReference type="ChEBI" id="CHEBI:30413"/>
    </ligand>
    <ligandPart>
        <name>Fe</name>
        <dbReference type="ChEBI" id="CHEBI:18248"/>
    </ligandPart>
</feature>
<keyword evidence="3 6" id="KW-0479">Metal-binding</keyword>
<dbReference type="PRINTS" id="PR00385">
    <property type="entry name" value="P450"/>
</dbReference>
<dbReference type="OrthoDB" id="1470350at2759"/>
<evidence type="ECO:0000256" key="7">
    <source>
        <dbReference type="RuleBase" id="RU000461"/>
    </source>
</evidence>
<evidence type="ECO:0000256" key="5">
    <source>
        <dbReference type="ARBA" id="ARBA00023004"/>
    </source>
</evidence>
<evidence type="ECO:0000256" key="1">
    <source>
        <dbReference type="ARBA" id="ARBA00001971"/>
    </source>
</evidence>
<comment type="similarity">
    <text evidence="2 7">Belongs to the cytochrome P450 family.</text>
</comment>
<dbReference type="InterPro" id="IPR002401">
    <property type="entry name" value="Cyt_P450_E_grp-I"/>
</dbReference>
<accession>A0A0D2A994</accession>
<dbReference type="Proteomes" id="UP000054302">
    <property type="component" value="Unassembled WGS sequence"/>
</dbReference>
<dbReference type="STRING" id="212818.A0A0D2A994"/>
<evidence type="ECO:0000313" key="9">
    <source>
        <dbReference type="Proteomes" id="UP000054302"/>
    </source>
</evidence>
<protein>
    <recommendedName>
        <fullName evidence="10">Cytochrome P450</fullName>
    </recommendedName>
</protein>
<evidence type="ECO:0000256" key="4">
    <source>
        <dbReference type="ARBA" id="ARBA00023002"/>
    </source>
</evidence>
<name>A0A0D2A994_EXOME</name>
<dbReference type="VEuPathDB" id="FungiDB:PV10_03155"/>
<dbReference type="InterPro" id="IPR036396">
    <property type="entry name" value="Cyt_P450_sf"/>
</dbReference>
<dbReference type="CDD" id="cd11070">
    <property type="entry name" value="CYP56-like"/>
    <property type="match status" value="1"/>
</dbReference>
<dbReference type="EMBL" id="KN847521">
    <property type="protein sequence ID" value="KIV95508.1"/>
    <property type="molecule type" value="Genomic_DNA"/>
</dbReference>
<organism evidence="8 9">
    <name type="scientific">Exophiala mesophila</name>
    <name type="common">Black yeast-like fungus</name>
    <dbReference type="NCBI Taxonomy" id="212818"/>
    <lineage>
        <taxon>Eukaryota</taxon>
        <taxon>Fungi</taxon>
        <taxon>Dikarya</taxon>
        <taxon>Ascomycota</taxon>
        <taxon>Pezizomycotina</taxon>
        <taxon>Eurotiomycetes</taxon>
        <taxon>Chaetothyriomycetidae</taxon>
        <taxon>Chaetothyriales</taxon>
        <taxon>Herpotrichiellaceae</taxon>
        <taxon>Exophiala</taxon>
    </lineage>
</organism>
<keyword evidence="9" id="KW-1185">Reference proteome</keyword>
<dbReference type="PANTHER" id="PTHR24305:SF166">
    <property type="entry name" value="CYTOCHROME P450 12A4, MITOCHONDRIAL-RELATED"/>
    <property type="match status" value="1"/>
</dbReference>
<dbReference type="SUPFAM" id="SSF48264">
    <property type="entry name" value="Cytochrome P450"/>
    <property type="match status" value="1"/>
</dbReference>
<evidence type="ECO:0000313" key="8">
    <source>
        <dbReference type="EMBL" id="KIV95508.1"/>
    </source>
</evidence>
<dbReference type="OMA" id="PDECSLW"/>
<dbReference type="GO" id="GO:0020037">
    <property type="term" value="F:heme binding"/>
    <property type="evidence" value="ECO:0007669"/>
    <property type="project" value="InterPro"/>
</dbReference>
<evidence type="ECO:0000256" key="3">
    <source>
        <dbReference type="ARBA" id="ARBA00022723"/>
    </source>
</evidence>
<evidence type="ECO:0000256" key="2">
    <source>
        <dbReference type="ARBA" id="ARBA00010617"/>
    </source>
</evidence>
<reference evidence="8 9" key="1">
    <citation type="submission" date="2015-01" db="EMBL/GenBank/DDBJ databases">
        <title>The Genome Sequence of Exophiala mesophila CBS40295.</title>
        <authorList>
            <consortium name="The Broad Institute Genomics Platform"/>
            <person name="Cuomo C."/>
            <person name="de Hoog S."/>
            <person name="Gorbushina A."/>
            <person name="Stielow B."/>
            <person name="Teixiera M."/>
            <person name="Abouelleil A."/>
            <person name="Chapman S.B."/>
            <person name="Priest M."/>
            <person name="Young S.K."/>
            <person name="Wortman J."/>
            <person name="Nusbaum C."/>
            <person name="Birren B."/>
        </authorList>
    </citation>
    <scope>NUCLEOTIDE SEQUENCE [LARGE SCALE GENOMIC DNA]</scope>
    <source>
        <strain evidence="8 9">CBS 40295</strain>
    </source>
</reference>
<dbReference type="Gene3D" id="1.10.630.10">
    <property type="entry name" value="Cytochrome P450"/>
    <property type="match status" value="1"/>
</dbReference>
<keyword evidence="7" id="KW-0503">Monooxygenase</keyword>
<dbReference type="GO" id="GO:0004497">
    <property type="term" value="F:monooxygenase activity"/>
    <property type="evidence" value="ECO:0007669"/>
    <property type="project" value="UniProtKB-KW"/>
</dbReference>
<dbReference type="PANTHER" id="PTHR24305">
    <property type="entry name" value="CYTOCHROME P450"/>
    <property type="match status" value="1"/>
</dbReference>
<keyword evidence="5 6" id="KW-0408">Iron</keyword>
<evidence type="ECO:0000256" key="6">
    <source>
        <dbReference type="PIRSR" id="PIRSR602401-1"/>
    </source>
</evidence>
<dbReference type="GO" id="GO:0005506">
    <property type="term" value="F:iron ion binding"/>
    <property type="evidence" value="ECO:0007669"/>
    <property type="project" value="InterPro"/>
</dbReference>